<keyword evidence="1" id="KW-0175">Coiled coil</keyword>
<accession>A0ABR2GY19</accession>
<dbReference type="EMBL" id="JAPFFF010000054">
    <property type="protein sequence ID" value="KAK8838843.1"/>
    <property type="molecule type" value="Genomic_DNA"/>
</dbReference>
<protein>
    <submittedName>
        <fullName evidence="2">Uncharacterized protein</fullName>
    </submittedName>
</protein>
<comment type="caution">
    <text evidence="2">The sequence shown here is derived from an EMBL/GenBank/DDBJ whole genome shotgun (WGS) entry which is preliminary data.</text>
</comment>
<name>A0ABR2GY19_9EUKA</name>
<evidence type="ECO:0000256" key="1">
    <source>
        <dbReference type="SAM" id="Coils"/>
    </source>
</evidence>
<feature type="coiled-coil region" evidence="1">
    <location>
        <begin position="705"/>
        <end position="776"/>
    </location>
</feature>
<keyword evidence="3" id="KW-1185">Reference proteome</keyword>
<dbReference type="Proteomes" id="UP001470230">
    <property type="component" value="Unassembled WGS sequence"/>
</dbReference>
<proteinExistence type="predicted"/>
<evidence type="ECO:0000313" key="3">
    <source>
        <dbReference type="Proteomes" id="UP001470230"/>
    </source>
</evidence>
<evidence type="ECO:0000313" key="2">
    <source>
        <dbReference type="EMBL" id="KAK8838843.1"/>
    </source>
</evidence>
<gene>
    <name evidence="2" type="ORF">M9Y10_032883</name>
</gene>
<reference evidence="2 3" key="1">
    <citation type="submission" date="2024-04" db="EMBL/GenBank/DDBJ databases">
        <title>Tritrichomonas musculus Genome.</title>
        <authorList>
            <person name="Alves-Ferreira E."/>
            <person name="Grigg M."/>
            <person name="Lorenzi H."/>
            <person name="Galac M."/>
        </authorList>
    </citation>
    <scope>NUCLEOTIDE SEQUENCE [LARGE SCALE GENOMIC DNA]</scope>
    <source>
        <strain evidence="2 3">EAF2021</strain>
    </source>
</reference>
<organism evidence="2 3">
    <name type="scientific">Tritrichomonas musculus</name>
    <dbReference type="NCBI Taxonomy" id="1915356"/>
    <lineage>
        <taxon>Eukaryota</taxon>
        <taxon>Metamonada</taxon>
        <taxon>Parabasalia</taxon>
        <taxon>Tritrichomonadida</taxon>
        <taxon>Tritrichomonadidae</taxon>
        <taxon>Tritrichomonas</taxon>
    </lineage>
</organism>
<sequence>MITNKDEAFHHNTCKKLAQLSKVIFAMNCMKQDQIDEKSDLFQQFENLLNDINVSHQEKLNEIITLLFKFRKHSINKSCSDYGSLYKNLKKDFISFFTEQNDKFLQISNNIKNTQKEIKTYQVSSLQKAADFFENTDKISSDLKKLKKAELSPNLIKSSTDPIFKKMDHFNKQWKAHISETKNNHILIKRQLEKDNQISIHQEIRNYYTVWQNLLLKISPIKEEISNYKATYDSIIQNHSNFFISQINIRNEIVDETTQKLIAINNQKTSLTKSLQSCNSSNQLLIRQLENQRLNNRNIFQQMYSKLKQDSHQQQHLRHQFQKSFSSRGEKLQSELAHNLDLLNQKLLIEKDNLLELQANHRKYILLGLQDSERLLRSTSSLIKKSLDNERYNISKMTVKIRQMENSQKQNCENYQASYKTVISQQKEKLESCLQKIFSLNEFHKKVSEKVDELNGLYQKKRLEMNSEIDAYNEKFKLEYKNASDGYKKLLLNKKELNDSIFSQKIERKKNHLNQTSSKFNAELNVLSNSIKEKNETEIFNYKNSMKLSQLNFEESQNHQIQLNKINGRLQFYVTSVEQARQIAEKTVNQLDHEISSIDKKMRQFKRLVKSTIQNIDSEYEMKIQVMQIELNNKIENLSKLFTKEENDRGCEVIEAIRKIRETQNQQLSKSIFLLNEKSHLLRDIEKRKKEKVTIINDFKNCKKENELTEKVESLKVNLNQIIKNENEKLNEEINQLRTIISSSKSENEKRIEEIESEIERENQEFDQKCSDIEQQKSAILDNSKSEIDSQKVEFEKNVKEIKIMHQKEVESIKRRIEYAKKIQKEESLKHEREINDKQEKCHYEIENLRSTQKLNTTENESNSLFENHLIQILNTQLNLYQLFLVNSEETQNIQSRRLRLEFQSVQKTNDLSTEFSNHFQKVSLCSKSGTANISHSKSEDKKISFNLSDGVNIPNENKDENNGNLRSQLFKRLSKYNRGSITESHSHKKMPTLVTPHLVV</sequence>